<proteinExistence type="predicted"/>
<keyword evidence="1" id="KW-1185">Reference proteome</keyword>
<accession>A0A915IDK2</accession>
<name>A0A915IDK2_ROMCU</name>
<evidence type="ECO:0000313" key="1">
    <source>
        <dbReference type="Proteomes" id="UP000887565"/>
    </source>
</evidence>
<dbReference type="Proteomes" id="UP000887565">
    <property type="component" value="Unplaced"/>
</dbReference>
<reference evidence="2" key="1">
    <citation type="submission" date="2022-11" db="UniProtKB">
        <authorList>
            <consortium name="WormBaseParasite"/>
        </authorList>
    </citation>
    <scope>IDENTIFICATION</scope>
</reference>
<organism evidence="1 2">
    <name type="scientific">Romanomermis culicivorax</name>
    <name type="common">Nematode worm</name>
    <dbReference type="NCBI Taxonomy" id="13658"/>
    <lineage>
        <taxon>Eukaryota</taxon>
        <taxon>Metazoa</taxon>
        <taxon>Ecdysozoa</taxon>
        <taxon>Nematoda</taxon>
        <taxon>Enoplea</taxon>
        <taxon>Dorylaimia</taxon>
        <taxon>Mermithida</taxon>
        <taxon>Mermithoidea</taxon>
        <taxon>Mermithidae</taxon>
        <taxon>Romanomermis</taxon>
    </lineage>
</organism>
<dbReference type="AlphaFoldDB" id="A0A915IDK2"/>
<protein>
    <submittedName>
        <fullName evidence="2">Uncharacterized protein</fullName>
    </submittedName>
</protein>
<sequence>MYGFDSLIVDIGAISTKTQFRGHHSIPSSGSMLTRSKEVSSAKCEAFSGEILAFARSDSDSFSAFKIDKRSNNVSHLANFAFKSKSDGVGDSKSWRISSWISSNCLARFDIEA</sequence>
<dbReference type="WBParaSite" id="nRc.2.0.1.t11873-RA">
    <property type="protein sequence ID" value="nRc.2.0.1.t11873-RA"/>
    <property type="gene ID" value="nRc.2.0.1.g11873"/>
</dbReference>
<evidence type="ECO:0000313" key="2">
    <source>
        <dbReference type="WBParaSite" id="nRc.2.0.1.t11873-RA"/>
    </source>
</evidence>